<dbReference type="VEuPathDB" id="FungiDB:SCHCODRAFT_02669309"/>
<name>D8QA81_SCHCM</name>
<dbReference type="OrthoDB" id="2873245at2759"/>
<dbReference type="Pfam" id="PF00168">
    <property type="entry name" value="C2"/>
    <property type="match status" value="1"/>
</dbReference>
<dbReference type="Gene3D" id="2.60.40.150">
    <property type="entry name" value="C2 domain"/>
    <property type="match status" value="1"/>
</dbReference>
<dbReference type="HOGENOM" id="CLU_1134125_0_0_1"/>
<dbReference type="GeneID" id="9588697"/>
<reference evidence="2 3" key="1">
    <citation type="journal article" date="2010" name="Nat. Biotechnol.">
        <title>Genome sequence of the model mushroom Schizophyllum commune.</title>
        <authorList>
            <person name="Ohm R.A."/>
            <person name="de Jong J.F."/>
            <person name="Lugones L.G."/>
            <person name="Aerts A."/>
            <person name="Kothe E."/>
            <person name="Stajich J.E."/>
            <person name="de Vries R.P."/>
            <person name="Record E."/>
            <person name="Levasseur A."/>
            <person name="Baker S.E."/>
            <person name="Bartholomew K.A."/>
            <person name="Coutinho P.M."/>
            <person name="Erdmann S."/>
            <person name="Fowler T.J."/>
            <person name="Gathman A.C."/>
            <person name="Lombard V."/>
            <person name="Henrissat B."/>
            <person name="Knabe N."/>
            <person name="Kuees U."/>
            <person name="Lilly W.W."/>
            <person name="Lindquist E."/>
            <person name="Lucas S."/>
            <person name="Magnuson J.K."/>
            <person name="Piumi F."/>
            <person name="Raudaskoski M."/>
            <person name="Salamov A."/>
            <person name="Schmutz J."/>
            <person name="Schwarze F.W.M.R."/>
            <person name="vanKuyk P.A."/>
            <person name="Horton J.S."/>
            <person name="Grigoriev I.V."/>
            <person name="Woesten H.A.B."/>
        </authorList>
    </citation>
    <scope>NUCLEOTIDE SEQUENCE [LARGE SCALE GENOMIC DNA]</scope>
    <source>
        <strain evidence="3">H4-8 / FGSC 9210</strain>
    </source>
</reference>
<dbReference type="InParanoid" id="D8QA81"/>
<proteinExistence type="predicted"/>
<protein>
    <submittedName>
        <fullName evidence="2">Expressed protein</fullName>
    </submittedName>
</protein>
<accession>D8QA81</accession>
<dbReference type="KEGG" id="scm:SCHCO_02669309"/>
<evidence type="ECO:0000313" key="2">
    <source>
        <dbReference type="EMBL" id="EFI95357.1"/>
    </source>
</evidence>
<dbReference type="SUPFAM" id="SSF49562">
    <property type="entry name" value="C2 domain (Calcium/lipid-binding domain, CaLB)"/>
    <property type="match status" value="1"/>
</dbReference>
<dbReference type="AlphaFoldDB" id="D8QA81"/>
<dbReference type="Proteomes" id="UP000007431">
    <property type="component" value="Unassembled WGS sequence"/>
</dbReference>
<keyword evidence="3" id="KW-1185">Reference proteome</keyword>
<gene>
    <name evidence="2" type="ORF">SCHCODRAFT_82783</name>
</gene>
<dbReference type="PROSITE" id="PS50004">
    <property type="entry name" value="C2"/>
    <property type="match status" value="1"/>
</dbReference>
<dbReference type="InterPro" id="IPR000008">
    <property type="entry name" value="C2_dom"/>
</dbReference>
<organism evidence="3">
    <name type="scientific">Schizophyllum commune (strain H4-8 / FGSC 9210)</name>
    <name type="common">Split gill fungus</name>
    <dbReference type="NCBI Taxonomy" id="578458"/>
    <lineage>
        <taxon>Eukaryota</taxon>
        <taxon>Fungi</taxon>
        <taxon>Dikarya</taxon>
        <taxon>Basidiomycota</taxon>
        <taxon>Agaricomycotina</taxon>
        <taxon>Agaricomycetes</taxon>
        <taxon>Agaricomycetidae</taxon>
        <taxon>Agaricales</taxon>
        <taxon>Schizophyllaceae</taxon>
        <taxon>Schizophyllum</taxon>
    </lineage>
</organism>
<evidence type="ECO:0000259" key="1">
    <source>
        <dbReference type="PROSITE" id="PS50004"/>
    </source>
</evidence>
<dbReference type="InterPro" id="IPR035892">
    <property type="entry name" value="C2_domain_sf"/>
</dbReference>
<sequence>MSFARRPSHKRSISLDIELQEIEDPVQPSKHIDESFRRVQIHVTGATGLPSPSRSASKTPAAYVRVKSAEFDNTPVTVNSSVASRSTDPTWGENLTAFLTRTDKQISLAVYHRAAWPGKHVQLCYSEPFTIDELLNMPGADSRDTPLALDMNLSIPQPLGSPMPKLFINAREIASQESALVAINRSKARRLAAMAAGGKDRTTRLIESENLRRGRSVSVSFADVVNKANETTSEETVASVVTLPQ</sequence>
<feature type="domain" description="C2" evidence="1">
    <location>
        <begin position="18"/>
        <end position="144"/>
    </location>
</feature>
<evidence type="ECO:0000313" key="3">
    <source>
        <dbReference type="Proteomes" id="UP000007431"/>
    </source>
</evidence>
<dbReference type="EMBL" id="GL377308">
    <property type="protein sequence ID" value="EFI95357.1"/>
    <property type="molecule type" value="Genomic_DNA"/>
</dbReference>
<dbReference type="RefSeq" id="XP_003030260.1">
    <property type="nucleotide sequence ID" value="XM_003030214.1"/>
</dbReference>